<dbReference type="EMBL" id="JBJKBG010000006">
    <property type="protein sequence ID" value="KAL3733564.1"/>
    <property type="molecule type" value="Genomic_DNA"/>
</dbReference>
<evidence type="ECO:0000313" key="3">
    <source>
        <dbReference type="EMBL" id="KAL3733564.1"/>
    </source>
</evidence>
<gene>
    <name evidence="3" type="ORF">ACJRO7_023000</name>
</gene>
<name>A0ABD3K0A9_EUCGL</name>
<dbReference type="AlphaFoldDB" id="A0ABD3K0A9"/>
<protein>
    <recommendedName>
        <fullName evidence="2">Myb/SANT-like domain-containing protein</fullName>
    </recommendedName>
</protein>
<keyword evidence="4" id="KW-1185">Reference proteome</keyword>
<evidence type="ECO:0000313" key="4">
    <source>
        <dbReference type="Proteomes" id="UP001634007"/>
    </source>
</evidence>
<evidence type="ECO:0000259" key="2">
    <source>
        <dbReference type="Pfam" id="PF12776"/>
    </source>
</evidence>
<organism evidence="3 4">
    <name type="scientific">Eucalyptus globulus</name>
    <name type="common">Tasmanian blue gum</name>
    <dbReference type="NCBI Taxonomy" id="34317"/>
    <lineage>
        <taxon>Eukaryota</taxon>
        <taxon>Viridiplantae</taxon>
        <taxon>Streptophyta</taxon>
        <taxon>Embryophyta</taxon>
        <taxon>Tracheophyta</taxon>
        <taxon>Spermatophyta</taxon>
        <taxon>Magnoliopsida</taxon>
        <taxon>eudicotyledons</taxon>
        <taxon>Gunneridae</taxon>
        <taxon>Pentapetalae</taxon>
        <taxon>rosids</taxon>
        <taxon>malvids</taxon>
        <taxon>Myrtales</taxon>
        <taxon>Myrtaceae</taxon>
        <taxon>Myrtoideae</taxon>
        <taxon>Eucalypteae</taxon>
        <taxon>Eucalyptus</taxon>
    </lineage>
</organism>
<evidence type="ECO:0000256" key="1">
    <source>
        <dbReference type="SAM" id="MobiDB-lite"/>
    </source>
</evidence>
<dbReference type="InterPro" id="IPR024752">
    <property type="entry name" value="Myb/SANT-like_dom"/>
</dbReference>
<proteinExistence type="predicted"/>
<feature type="domain" description="Myb/SANT-like" evidence="2">
    <location>
        <begin position="19"/>
        <end position="94"/>
    </location>
</feature>
<sequence length="271" mass="31555">MCSYLFYWKIASSSKEKAHWSLEDVETFCRLCIEQIEKGNLIINKFEELRGKKYDKNQMKSEWDNLKEEWKRWKQLVKKEIGLGWNLRKKTIDAIFRTKGIYPDIEVLLDKMFQGTVATGSNLEATQADIGGSTGSTNDTLECDVGEMNAQPSQSKSHKRTVQSSTKQGRGKREKKLTKPTKLASQIDRLCLAVESKSNATSVVREFNPYKEIMQTLKAIPKIKQDRKLFFFALSHLSEKKDNRQIFMNLDGDEEKIEWLKYQLEEHNSRR</sequence>
<reference evidence="3 4" key="1">
    <citation type="submission" date="2024-11" db="EMBL/GenBank/DDBJ databases">
        <title>Chromosome-level genome assembly of Eucalyptus globulus Labill. provides insights into its genome evolution.</title>
        <authorList>
            <person name="Li X."/>
        </authorList>
    </citation>
    <scope>NUCLEOTIDE SEQUENCE [LARGE SCALE GENOMIC DNA]</scope>
    <source>
        <strain evidence="3">CL2024</strain>
        <tissue evidence="3">Fresh tender leaves</tissue>
    </source>
</reference>
<dbReference type="Pfam" id="PF12776">
    <property type="entry name" value="Myb_DNA-bind_3"/>
    <property type="match status" value="1"/>
</dbReference>
<comment type="caution">
    <text evidence="3">The sequence shown here is derived from an EMBL/GenBank/DDBJ whole genome shotgun (WGS) entry which is preliminary data.</text>
</comment>
<accession>A0ABD3K0A9</accession>
<feature type="region of interest" description="Disordered" evidence="1">
    <location>
        <begin position="148"/>
        <end position="181"/>
    </location>
</feature>
<dbReference type="PANTHER" id="PTHR31704">
    <property type="entry name" value="MYB/SANT-LIKE DNA-BINDING DOMAIN PROTEIN-RELATED"/>
    <property type="match status" value="1"/>
</dbReference>
<dbReference type="PANTHER" id="PTHR31704:SF37">
    <property type="entry name" value="HEAT SHOCK PROTEIN"/>
    <property type="match status" value="1"/>
</dbReference>
<feature type="compositionally biased region" description="Basic residues" evidence="1">
    <location>
        <begin position="169"/>
        <end position="179"/>
    </location>
</feature>
<dbReference type="Proteomes" id="UP001634007">
    <property type="component" value="Unassembled WGS sequence"/>
</dbReference>